<protein>
    <submittedName>
        <fullName evidence="2">Uncharacterized protein</fullName>
    </submittedName>
</protein>
<accession>A0A4D4KXJ3</accession>
<dbReference type="AlphaFoldDB" id="A0A4D4KXJ3"/>
<organism evidence="2 3">
    <name type="scientific">Streptomyces violaceusniger</name>
    <dbReference type="NCBI Taxonomy" id="68280"/>
    <lineage>
        <taxon>Bacteria</taxon>
        <taxon>Bacillati</taxon>
        <taxon>Actinomycetota</taxon>
        <taxon>Actinomycetes</taxon>
        <taxon>Kitasatosporales</taxon>
        <taxon>Streptomycetaceae</taxon>
        <taxon>Streptomyces</taxon>
        <taxon>Streptomyces violaceusniger group</taxon>
    </lineage>
</organism>
<evidence type="ECO:0000256" key="1">
    <source>
        <dbReference type="SAM" id="MobiDB-lite"/>
    </source>
</evidence>
<gene>
    <name evidence="2" type="ORF">SVIO_046440</name>
</gene>
<proteinExistence type="predicted"/>
<name>A0A4D4KXJ3_STRVO</name>
<sequence length="116" mass="12321">MRALQPLRGHRVQIALPHQDVRDPADLDLGPVLRVVEHPVTGLHGPYVLPDRDHLGPGQPSADGRGGGDDDSAGRPALALRNVGADQHAVVQHPDGQLVMGRVRTHAMTVPGRRAG</sequence>
<evidence type="ECO:0000313" key="3">
    <source>
        <dbReference type="Proteomes" id="UP000301309"/>
    </source>
</evidence>
<feature type="region of interest" description="Disordered" evidence="1">
    <location>
        <begin position="44"/>
        <end position="116"/>
    </location>
</feature>
<reference evidence="2 3" key="1">
    <citation type="journal article" date="2020" name="Int. J. Syst. Evol. Microbiol.">
        <title>Reclassification of Streptomyces castelarensis and Streptomyces sporoclivatus as later heterotypic synonyms of Streptomyces antimycoticus.</title>
        <authorList>
            <person name="Komaki H."/>
            <person name="Tamura T."/>
        </authorList>
    </citation>
    <scope>NUCLEOTIDE SEQUENCE [LARGE SCALE GENOMIC DNA]</scope>
    <source>
        <strain evidence="2 3">NBRC 13459</strain>
    </source>
</reference>
<keyword evidence="3" id="KW-1185">Reference proteome</keyword>
<evidence type="ECO:0000313" key="2">
    <source>
        <dbReference type="EMBL" id="GDY54021.1"/>
    </source>
</evidence>
<dbReference type="EMBL" id="BJHW01000001">
    <property type="protein sequence ID" value="GDY54021.1"/>
    <property type="molecule type" value="Genomic_DNA"/>
</dbReference>
<dbReference type="Proteomes" id="UP000301309">
    <property type="component" value="Unassembled WGS sequence"/>
</dbReference>
<comment type="caution">
    <text evidence="2">The sequence shown here is derived from an EMBL/GenBank/DDBJ whole genome shotgun (WGS) entry which is preliminary data.</text>
</comment>